<evidence type="ECO:0000313" key="19">
    <source>
        <dbReference type="Proteomes" id="UP000298787"/>
    </source>
</evidence>
<evidence type="ECO:0000256" key="9">
    <source>
        <dbReference type="ARBA" id="ARBA00023136"/>
    </source>
</evidence>
<keyword evidence="19" id="KW-1185">Reference proteome</keyword>
<organism evidence="18 19">
    <name type="scientific">Collichthys lucidus</name>
    <name type="common">Big head croaker</name>
    <name type="synonym">Sciaena lucida</name>
    <dbReference type="NCBI Taxonomy" id="240159"/>
    <lineage>
        <taxon>Eukaryota</taxon>
        <taxon>Metazoa</taxon>
        <taxon>Chordata</taxon>
        <taxon>Craniata</taxon>
        <taxon>Vertebrata</taxon>
        <taxon>Euteleostomi</taxon>
        <taxon>Actinopterygii</taxon>
        <taxon>Neopterygii</taxon>
        <taxon>Teleostei</taxon>
        <taxon>Neoteleostei</taxon>
        <taxon>Acanthomorphata</taxon>
        <taxon>Eupercaria</taxon>
        <taxon>Sciaenidae</taxon>
        <taxon>Collichthys</taxon>
    </lineage>
</organism>
<keyword evidence="5" id="KW-0677">Repeat</keyword>
<dbReference type="Pfam" id="PF01839">
    <property type="entry name" value="FG-GAP"/>
    <property type="match status" value="2"/>
</dbReference>
<dbReference type="PANTHER" id="PTHR23220:SF89">
    <property type="entry name" value="INTEGRIN ALPHA-3"/>
    <property type="match status" value="1"/>
</dbReference>
<protein>
    <submittedName>
        <fullName evidence="18">Integrin alpha-3 CD49 antigen-like family member C</fullName>
    </submittedName>
</protein>
<dbReference type="GO" id="GO:0009897">
    <property type="term" value="C:external side of plasma membrane"/>
    <property type="evidence" value="ECO:0007669"/>
    <property type="project" value="TreeGrafter"/>
</dbReference>
<dbReference type="GO" id="GO:0005178">
    <property type="term" value="F:integrin binding"/>
    <property type="evidence" value="ECO:0007669"/>
    <property type="project" value="TreeGrafter"/>
</dbReference>
<dbReference type="GO" id="GO:0098609">
    <property type="term" value="P:cell-cell adhesion"/>
    <property type="evidence" value="ECO:0007669"/>
    <property type="project" value="TreeGrafter"/>
</dbReference>
<dbReference type="EMBL" id="CM014098">
    <property type="protein sequence ID" value="TKS89995.1"/>
    <property type="molecule type" value="Genomic_DNA"/>
</dbReference>
<dbReference type="Gene3D" id="1.20.5.930">
    <property type="entry name" value="Bicelle-embedded integrin alpha(iib) transmembrane segment"/>
    <property type="match status" value="1"/>
</dbReference>
<accession>A0A4U5VRV8</accession>
<dbReference type="Proteomes" id="UP000298787">
    <property type="component" value="Chromosome 21"/>
</dbReference>
<dbReference type="Pfam" id="PF20805">
    <property type="entry name" value="Integrin_A_Ig_2"/>
    <property type="match status" value="1"/>
</dbReference>
<dbReference type="SMART" id="SM00191">
    <property type="entry name" value="Int_alpha"/>
    <property type="match status" value="4"/>
</dbReference>
<dbReference type="PANTHER" id="PTHR23220">
    <property type="entry name" value="INTEGRIN ALPHA"/>
    <property type="match status" value="1"/>
</dbReference>
<evidence type="ECO:0000256" key="7">
    <source>
        <dbReference type="ARBA" id="ARBA00022989"/>
    </source>
</evidence>
<dbReference type="Pfam" id="PF08441">
    <property type="entry name" value="Integrin_A_Ig_1"/>
    <property type="match status" value="1"/>
</dbReference>
<dbReference type="InterPro" id="IPR018184">
    <property type="entry name" value="Integrin_alpha_C_CS"/>
</dbReference>
<feature type="repeat" description="FG-GAP" evidence="12">
    <location>
        <begin position="450"/>
        <end position="511"/>
    </location>
</feature>
<dbReference type="GO" id="GO:0007229">
    <property type="term" value="P:integrin-mediated signaling pathway"/>
    <property type="evidence" value="ECO:0007669"/>
    <property type="project" value="UniProtKB-KW"/>
</dbReference>
<dbReference type="AlphaFoldDB" id="A0A4U5VRV8"/>
<dbReference type="InterPro" id="IPR013649">
    <property type="entry name" value="Integrin_alpha_Ig-like_1"/>
</dbReference>
<keyword evidence="6 13" id="KW-0130">Cell adhesion</keyword>
<evidence type="ECO:0000256" key="5">
    <source>
        <dbReference type="ARBA" id="ARBA00022737"/>
    </source>
</evidence>
<dbReference type="Pfam" id="PF20806">
    <property type="entry name" value="Integrin_A_Ig_3"/>
    <property type="match status" value="1"/>
</dbReference>
<evidence type="ECO:0000256" key="14">
    <source>
        <dbReference type="SAM" id="MobiDB-lite"/>
    </source>
</evidence>
<feature type="domain" description="Integrin alpha second immunoglobulin-like" evidence="16">
    <location>
        <begin position="743"/>
        <end position="874"/>
    </location>
</feature>
<evidence type="ECO:0000256" key="11">
    <source>
        <dbReference type="ARBA" id="ARBA00023180"/>
    </source>
</evidence>
<dbReference type="InterPro" id="IPR048285">
    <property type="entry name" value="Integrin_alpha_Ig-like_2"/>
</dbReference>
<evidence type="ECO:0000259" key="15">
    <source>
        <dbReference type="Pfam" id="PF08441"/>
    </source>
</evidence>
<dbReference type="Gene3D" id="2.60.40.1530">
    <property type="entry name" value="ntegrin, alpha v. Chain A, domain 4"/>
    <property type="match status" value="1"/>
</dbReference>
<dbReference type="PROSITE" id="PS51470">
    <property type="entry name" value="FG_GAP"/>
    <property type="match status" value="2"/>
</dbReference>
<keyword evidence="10 13" id="KW-0675">Receptor</keyword>
<feature type="transmembrane region" description="Helical" evidence="13">
    <location>
        <begin position="1062"/>
        <end position="1086"/>
    </location>
</feature>
<dbReference type="GO" id="GO:0050900">
    <property type="term" value="P:leukocyte migration"/>
    <property type="evidence" value="ECO:0007669"/>
    <property type="project" value="TreeGrafter"/>
</dbReference>
<evidence type="ECO:0000256" key="8">
    <source>
        <dbReference type="ARBA" id="ARBA00023037"/>
    </source>
</evidence>
<keyword evidence="9 13" id="KW-0472">Membrane</keyword>
<evidence type="ECO:0000256" key="1">
    <source>
        <dbReference type="ARBA" id="ARBA00004479"/>
    </source>
</evidence>
<dbReference type="InterPro" id="IPR048286">
    <property type="entry name" value="Integrin_alpha_Ig-like_3"/>
</dbReference>
<keyword evidence="4 13" id="KW-0732">Signal</keyword>
<evidence type="ECO:0000256" key="4">
    <source>
        <dbReference type="ARBA" id="ARBA00022729"/>
    </source>
</evidence>
<evidence type="ECO:0000256" key="12">
    <source>
        <dbReference type="PROSITE-ProRule" id="PRU00803"/>
    </source>
</evidence>
<dbReference type="PROSITE" id="PS00242">
    <property type="entry name" value="INTEGRIN_ALPHA"/>
    <property type="match status" value="1"/>
</dbReference>
<dbReference type="SUPFAM" id="SSF69318">
    <property type="entry name" value="Integrin alpha N-terminal domain"/>
    <property type="match status" value="1"/>
</dbReference>
<dbReference type="STRING" id="240159.A0A4U5VRV8"/>
<comment type="similarity">
    <text evidence="2 13">Belongs to the integrin alpha chain family.</text>
</comment>
<dbReference type="PRINTS" id="PR01185">
    <property type="entry name" value="INTEGRINA"/>
</dbReference>
<feature type="region of interest" description="Disordered" evidence="14">
    <location>
        <begin position="69"/>
        <end position="89"/>
    </location>
</feature>
<evidence type="ECO:0000256" key="13">
    <source>
        <dbReference type="RuleBase" id="RU003762"/>
    </source>
</evidence>
<dbReference type="InterPro" id="IPR013517">
    <property type="entry name" value="FG-GAP"/>
</dbReference>
<dbReference type="Gene3D" id="2.130.10.130">
    <property type="entry name" value="Integrin alpha, N-terminal"/>
    <property type="match status" value="1"/>
</dbReference>
<dbReference type="GO" id="GO:0007160">
    <property type="term" value="P:cell-matrix adhesion"/>
    <property type="evidence" value="ECO:0007669"/>
    <property type="project" value="TreeGrafter"/>
</dbReference>
<dbReference type="InterPro" id="IPR000413">
    <property type="entry name" value="Integrin_alpha"/>
</dbReference>
<keyword evidence="11" id="KW-0325">Glycoprotein</keyword>
<dbReference type="InterPro" id="IPR028994">
    <property type="entry name" value="Integrin_alpha_N"/>
</dbReference>
<feature type="signal peptide" evidence="13">
    <location>
        <begin position="1"/>
        <end position="27"/>
    </location>
</feature>
<evidence type="ECO:0000256" key="2">
    <source>
        <dbReference type="ARBA" id="ARBA00008054"/>
    </source>
</evidence>
<dbReference type="InterPro" id="IPR013519">
    <property type="entry name" value="Int_alpha_beta-p"/>
</dbReference>
<proteinExistence type="inferred from homology"/>
<evidence type="ECO:0000259" key="16">
    <source>
        <dbReference type="Pfam" id="PF20805"/>
    </source>
</evidence>
<evidence type="ECO:0000313" key="18">
    <source>
        <dbReference type="EMBL" id="TKS89995.1"/>
    </source>
</evidence>
<evidence type="ECO:0000256" key="6">
    <source>
        <dbReference type="ARBA" id="ARBA00022889"/>
    </source>
</evidence>
<dbReference type="SUPFAM" id="SSF69179">
    <property type="entry name" value="Integrin domains"/>
    <property type="match status" value="3"/>
</dbReference>
<dbReference type="Gene3D" id="2.60.40.1460">
    <property type="entry name" value="Integrin domains. Chain A, domain 2"/>
    <property type="match status" value="1"/>
</dbReference>
<keyword evidence="7 13" id="KW-1133">Transmembrane helix</keyword>
<name>A0A4U5VRV8_COLLU</name>
<keyword evidence="8 13" id="KW-0401">Integrin</keyword>
<evidence type="ECO:0000259" key="17">
    <source>
        <dbReference type="Pfam" id="PF20806"/>
    </source>
</evidence>
<dbReference type="GO" id="GO:0033627">
    <property type="term" value="P:cell adhesion mediated by integrin"/>
    <property type="evidence" value="ECO:0007669"/>
    <property type="project" value="TreeGrafter"/>
</dbReference>
<dbReference type="GO" id="GO:0008305">
    <property type="term" value="C:integrin complex"/>
    <property type="evidence" value="ECO:0007669"/>
    <property type="project" value="InterPro"/>
</dbReference>
<comment type="subcellular location">
    <subcellularLocation>
        <location evidence="1 13">Membrane</location>
        <topology evidence="1 13">Single-pass type I membrane protein</topology>
    </subcellularLocation>
</comment>
<sequence length="1142" mass="127449">MKSPNMSPRLLLCAVLAVYHGTQTCRGFNIDQRFPVIKEGQTKGSFFGFSVALHEQTLGSKKYLGMESASPNGNLRRGPHGRGDETGDLEEGLGSQLATYWLFQSPDPMIHGIKNQILKSNLFVKVVQLVRMMCGTETLNRPATENATIQDFLLGYELRVYQSTVVSVKTAQAVYEEVMSREGDRRRAHIVAVGPGQDMRLLAGAPKEKPISLGNVNETGAVYSCPITTHTSDCSRMDLVSTTNPSEMVEGMWLGVTVASQREQPAGRVLRLRLPDFTYYKLENTLSCGVKACGHRYVKITSAGTNEEQRRMIGKCFVRSNDLTFDPNDEWQIFSYEACNPNYDYELEGMCNMGISGGMTDTDVYIGASGSFMWQGNVHVTWRDPDPANAWDSVGKDFGQLKRRYSYMGYSVLESKNLLSRDDYTVVTGSPRDEAKGSVMIATQADKNLKPALIIPGEQVGSYFGNSLAVTDLNNDGWNDLIVGAPFYFDRMKDKGGAVYIFMNENGSFRKDATKMLNGPSTSGFGFAVAAIGDVNLDGFQDFAVGAPFHDTGKVYIWMGNQNKISTQPSQVIDGKSVGNGGFHTFGYSINGGMDMDDNSYPDILVGSLDDRIALLSITATVCMTFTLSNGNKDFKKNITVNFTVEADMDRRRSPRVLFQDKSDTYTNLLSLPSSKRTCYDMKLIVVESVRDKLEPVVFSLNMSLHEQKPKSRRSLQNLDSFPILSQGRKLSKRREIHFQKECGDDNKCSSNLKVTAQFVDNEEKPYPRMGKLQVLQFNSNIKRLSLMVEVTNFPGQGKLAEDAHEATLNVTIPDALRYSSVRPVGACTFDGTVICDLGNPLKGNEKVSLIIKFETSGIDLYTQEIESQLLLSTAKPVVRTQFGGEVMGESAMVNTSDVGSLVEFTFNVNINGQPLGDMGTLAVEFEWPFEVANGKWLLYLTRIVVKGESEMECNPPGEVVNLLNLSLSESGRKRTKRQIVVDDADDTTKPHIIEPQAAVTLLSHRKGKYLLDYLNALIVEVKGQATLKLITDKPTIKMENEIIKFRVDIEPVETLEAPYELPLWIIISAAVAGIVLLGIIILILWKLGFFKRAIYYRIMPKHQGVKIRKAERYQFNLGFQPEEPQKKYWITNWTEMQHYYY</sequence>
<feature type="chain" id="PRO_5021036540" evidence="13">
    <location>
        <begin position="28"/>
        <end position="1142"/>
    </location>
</feature>
<gene>
    <name evidence="18" type="ORF">D9C73_024125</name>
</gene>
<dbReference type="Gene3D" id="2.60.40.1510">
    <property type="entry name" value="ntegrin, alpha v. Chain A, domain 3"/>
    <property type="match status" value="1"/>
</dbReference>
<evidence type="ECO:0000256" key="10">
    <source>
        <dbReference type="ARBA" id="ARBA00023170"/>
    </source>
</evidence>
<feature type="domain" description="Integrin alpha first immunoglubulin-like" evidence="15">
    <location>
        <begin position="618"/>
        <end position="742"/>
    </location>
</feature>
<feature type="repeat" description="FG-GAP" evidence="12">
    <location>
        <begin position="512"/>
        <end position="567"/>
    </location>
</feature>
<keyword evidence="3 13" id="KW-0812">Transmembrane</keyword>
<feature type="domain" description="Integrin alpha third immunoglobulin-like" evidence="17">
    <location>
        <begin position="881"/>
        <end position="992"/>
    </location>
</feature>
<evidence type="ECO:0000256" key="3">
    <source>
        <dbReference type="ARBA" id="ARBA00022692"/>
    </source>
</evidence>
<dbReference type="InterPro" id="IPR032695">
    <property type="entry name" value="Integrin_dom_sf"/>
</dbReference>
<reference evidence="18 19" key="1">
    <citation type="submission" date="2019-01" db="EMBL/GenBank/DDBJ databases">
        <title>Genome Assembly of Collichthys lucidus.</title>
        <authorList>
            <person name="Cai M."/>
            <person name="Xiao S."/>
        </authorList>
    </citation>
    <scope>NUCLEOTIDE SEQUENCE [LARGE SCALE GENOMIC DNA]</scope>
    <source>
        <strain evidence="18">JT15FE1705JMU</strain>
        <tissue evidence="18">Muscle</tissue>
    </source>
</reference>